<reference evidence="1" key="1">
    <citation type="submission" date="2022-08" db="EMBL/GenBank/DDBJ databases">
        <authorList>
            <person name="Kallberg Y."/>
            <person name="Tangrot J."/>
            <person name="Rosling A."/>
        </authorList>
    </citation>
    <scope>NUCLEOTIDE SEQUENCE</scope>
    <source>
        <strain evidence="1">Wild A</strain>
    </source>
</reference>
<dbReference type="EMBL" id="CAMKVN010000461">
    <property type="protein sequence ID" value="CAI2168184.1"/>
    <property type="molecule type" value="Genomic_DNA"/>
</dbReference>
<accession>A0A9W4WP19</accession>
<evidence type="ECO:0000313" key="2">
    <source>
        <dbReference type="Proteomes" id="UP001153678"/>
    </source>
</evidence>
<dbReference type="OrthoDB" id="2384430at2759"/>
<dbReference type="Gene3D" id="1.25.40.10">
    <property type="entry name" value="Tetratricopeptide repeat domain"/>
    <property type="match status" value="1"/>
</dbReference>
<comment type="caution">
    <text evidence="1">The sequence shown here is derived from an EMBL/GenBank/DDBJ whole genome shotgun (WGS) entry which is preliminary data.</text>
</comment>
<dbReference type="Proteomes" id="UP001153678">
    <property type="component" value="Unassembled WGS sequence"/>
</dbReference>
<dbReference type="InterPro" id="IPR006597">
    <property type="entry name" value="Sel1-like"/>
</dbReference>
<evidence type="ECO:0000313" key="1">
    <source>
        <dbReference type="EMBL" id="CAI2168184.1"/>
    </source>
</evidence>
<protein>
    <submittedName>
        <fullName evidence="1">8103_t:CDS:1</fullName>
    </submittedName>
</protein>
<keyword evidence="2" id="KW-1185">Reference proteome</keyword>
<dbReference type="Pfam" id="PF08238">
    <property type="entry name" value="Sel1"/>
    <property type="match status" value="2"/>
</dbReference>
<name>A0A9W4WP19_9GLOM</name>
<dbReference type="SUPFAM" id="SSF81901">
    <property type="entry name" value="HCP-like"/>
    <property type="match status" value="1"/>
</dbReference>
<sequence>MAFYWYQKSADQNNSDAQNQLGFFFENGWGIEMDLKMAFY</sequence>
<proteinExistence type="predicted"/>
<gene>
    <name evidence="1" type="ORF">FWILDA_LOCUS3455</name>
</gene>
<dbReference type="InterPro" id="IPR011990">
    <property type="entry name" value="TPR-like_helical_dom_sf"/>
</dbReference>
<feature type="non-terminal residue" evidence="1">
    <location>
        <position position="40"/>
    </location>
</feature>
<organism evidence="1 2">
    <name type="scientific">Funneliformis geosporum</name>
    <dbReference type="NCBI Taxonomy" id="1117311"/>
    <lineage>
        <taxon>Eukaryota</taxon>
        <taxon>Fungi</taxon>
        <taxon>Fungi incertae sedis</taxon>
        <taxon>Mucoromycota</taxon>
        <taxon>Glomeromycotina</taxon>
        <taxon>Glomeromycetes</taxon>
        <taxon>Glomerales</taxon>
        <taxon>Glomeraceae</taxon>
        <taxon>Funneliformis</taxon>
    </lineage>
</organism>
<dbReference type="AlphaFoldDB" id="A0A9W4WP19"/>